<keyword evidence="7" id="KW-0046">Antibiotic resistance</keyword>
<evidence type="ECO:0000256" key="2">
    <source>
        <dbReference type="ARBA" id="ARBA00022448"/>
    </source>
</evidence>
<dbReference type="Pfam" id="PF07690">
    <property type="entry name" value="MFS_1"/>
    <property type="match status" value="1"/>
</dbReference>
<dbReference type="SUPFAM" id="SSF103473">
    <property type="entry name" value="MFS general substrate transporter"/>
    <property type="match status" value="1"/>
</dbReference>
<dbReference type="Gene3D" id="1.20.1720.10">
    <property type="entry name" value="Multidrug resistance protein D"/>
    <property type="match status" value="1"/>
</dbReference>
<feature type="domain" description="Major facilitator superfamily (MFS) profile" evidence="8">
    <location>
        <begin position="24"/>
        <end position="471"/>
    </location>
</feature>
<dbReference type="InterPro" id="IPR036259">
    <property type="entry name" value="MFS_trans_sf"/>
</dbReference>
<evidence type="ECO:0000313" key="9">
    <source>
        <dbReference type="EMBL" id="OEV34122.1"/>
    </source>
</evidence>
<keyword evidence="3" id="KW-1003">Cell membrane</keyword>
<dbReference type="Gene3D" id="1.20.1250.20">
    <property type="entry name" value="MFS general substrate transporter like domains"/>
    <property type="match status" value="1"/>
</dbReference>
<dbReference type="InterPro" id="IPR011701">
    <property type="entry name" value="MFS"/>
</dbReference>
<evidence type="ECO:0000313" key="10">
    <source>
        <dbReference type="Proteomes" id="UP000037395"/>
    </source>
</evidence>
<keyword evidence="5" id="KW-1133">Transmembrane helix</keyword>
<sequence>MTTDTAVATAPSASVRMTGRQLTVLVVLLASQFMMAADFSILNVTLPRVGVDLGFTAGNLQWITTMFALCAAGCTLVFGRVGDYLGRRRIFVAGMVVLAVASLIGGIATSPALLLVARTLQGLATAAITPAAMALLTTAFTEPAMRTKALGLNGVMMSSGFTVGSILGGVLTALLSWRWAFFINIPVAVAAVIVVPIVVEESRAETRDRLDLPGALLITAGLFSGIFGITRAAESGLDALATGTLVAGAVLLAVFWVVEGRTEGALVPVRILRLPDIALSNLGALFIFGGETAMIFFTGLYVQNVLDFSSLAAGLVLLGVGAGQILGGTIGPKIVGKVSPRILLGTALAGQGAFMLPMVWMTNDSVWLVPVVVAQFVNGVFSMLAMLSFMVIATSAVDSSMQGMATGMATQAQQVGIAIGIPLLSAVFAASIGDGGGAADELSGIHLALTVDAGLLMVAGLLLWAALGGRRSAPTAD</sequence>
<accession>A0A1E7N0B3</accession>
<keyword evidence="2" id="KW-0813">Transport</keyword>
<protein>
    <submittedName>
        <fullName evidence="9">MFS transporter</fullName>
    </submittedName>
</protein>
<dbReference type="InterPro" id="IPR020846">
    <property type="entry name" value="MFS_dom"/>
</dbReference>
<dbReference type="PANTHER" id="PTHR42718:SF46">
    <property type="entry name" value="BLR6921 PROTEIN"/>
    <property type="match status" value="1"/>
</dbReference>
<comment type="caution">
    <text evidence="9">The sequence shown here is derived from an EMBL/GenBank/DDBJ whole genome shotgun (WGS) entry which is preliminary data.</text>
</comment>
<keyword evidence="6" id="KW-0472">Membrane</keyword>
<dbReference type="GO" id="GO:0022857">
    <property type="term" value="F:transmembrane transporter activity"/>
    <property type="evidence" value="ECO:0007669"/>
    <property type="project" value="InterPro"/>
</dbReference>
<evidence type="ECO:0000256" key="6">
    <source>
        <dbReference type="ARBA" id="ARBA00023136"/>
    </source>
</evidence>
<dbReference type="EMBL" id="JPRF03000054">
    <property type="protein sequence ID" value="OEV34122.1"/>
    <property type="molecule type" value="Genomic_DNA"/>
</dbReference>
<name>A0A1E7N0B3_KITAU</name>
<dbReference type="Proteomes" id="UP000037395">
    <property type="component" value="Unassembled WGS sequence"/>
</dbReference>
<dbReference type="PANTHER" id="PTHR42718">
    <property type="entry name" value="MAJOR FACILITATOR SUPERFAMILY MULTIDRUG TRANSPORTER MFSC"/>
    <property type="match status" value="1"/>
</dbReference>
<dbReference type="GO" id="GO:0005886">
    <property type="term" value="C:plasma membrane"/>
    <property type="evidence" value="ECO:0007669"/>
    <property type="project" value="UniProtKB-SubCell"/>
</dbReference>
<keyword evidence="10" id="KW-1185">Reference proteome</keyword>
<evidence type="ECO:0000256" key="1">
    <source>
        <dbReference type="ARBA" id="ARBA00004651"/>
    </source>
</evidence>
<dbReference type="AlphaFoldDB" id="A0A1E7N0B3"/>
<reference evidence="9" key="1">
    <citation type="submission" date="2016-08" db="EMBL/GenBank/DDBJ databases">
        <title>Sequencing, Assembly and Comparative Genomics of S. aureofaciens ATCC 10762.</title>
        <authorList>
            <person name="Gradnigo J.S."/>
            <person name="Johnson N."/>
            <person name="Somerville G.A."/>
        </authorList>
    </citation>
    <scope>NUCLEOTIDE SEQUENCE [LARGE SCALE GENOMIC DNA]</scope>
    <source>
        <strain evidence="9">ATCC 10762</strain>
    </source>
</reference>
<evidence type="ECO:0000256" key="5">
    <source>
        <dbReference type="ARBA" id="ARBA00022989"/>
    </source>
</evidence>
<dbReference type="RefSeq" id="WP_030557275.1">
    <property type="nucleotide sequence ID" value="NZ_BMUB01000040.1"/>
</dbReference>
<dbReference type="PROSITE" id="PS50850">
    <property type="entry name" value="MFS"/>
    <property type="match status" value="1"/>
</dbReference>
<dbReference type="GeneID" id="97490053"/>
<gene>
    <name evidence="9" type="ORF">HS99_0011860</name>
</gene>
<dbReference type="CDD" id="cd17321">
    <property type="entry name" value="MFS_MMR_MDR_like"/>
    <property type="match status" value="1"/>
</dbReference>
<organism evidence="9 10">
    <name type="scientific">Kitasatospora aureofaciens</name>
    <name type="common">Streptomyces aureofaciens</name>
    <dbReference type="NCBI Taxonomy" id="1894"/>
    <lineage>
        <taxon>Bacteria</taxon>
        <taxon>Bacillati</taxon>
        <taxon>Actinomycetota</taxon>
        <taxon>Actinomycetes</taxon>
        <taxon>Kitasatosporales</taxon>
        <taxon>Streptomycetaceae</taxon>
        <taxon>Kitasatospora</taxon>
    </lineage>
</organism>
<dbReference type="KEGG" id="kau:B6264_02715"/>
<dbReference type="GO" id="GO:0046677">
    <property type="term" value="P:response to antibiotic"/>
    <property type="evidence" value="ECO:0007669"/>
    <property type="project" value="UniProtKB-KW"/>
</dbReference>
<proteinExistence type="predicted"/>
<evidence type="ECO:0000256" key="3">
    <source>
        <dbReference type="ARBA" id="ARBA00022475"/>
    </source>
</evidence>
<keyword evidence="4" id="KW-0812">Transmembrane</keyword>
<evidence type="ECO:0000256" key="7">
    <source>
        <dbReference type="ARBA" id="ARBA00023251"/>
    </source>
</evidence>
<evidence type="ECO:0000256" key="4">
    <source>
        <dbReference type="ARBA" id="ARBA00022692"/>
    </source>
</evidence>
<comment type="subcellular location">
    <subcellularLocation>
        <location evidence="1">Cell membrane</location>
        <topology evidence="1">Multi-pass membrane protein</topology>
    </subcellularLocation>
</comment>
<evidence type="ECO:0000259" key="8">
    <source>
        <dbReference type="PROSITE" id="PS50850"/>
    </source>
</evidence>